<evidence type="ECO:0000256" key="2">
    <source>
        <dbReference type="SAM" id="Phobius"/>
    </source>
</evidence>
<feature type="transmembrane region" description="Helical" evidence="2">
    <location>
        <begin position="12"/>
        <end position="33"/>
    </location>
</feature>
<dbReference type="InterPro" id="IPR036259">
    <property type="entry name" value="MFS_trans_sf"/>
</dbReference>
<dbReference type="GO" id="GO:0022857">
    <property type="term" value="F:transmembrane transporter activity"/>
    <property type="evidence" value="ECO:0007669"/>
    <property type="project" value="InterPro"/>
</dbReference>
<proteinExistence type="predicted"/>
<keyword evidence="2" id="KW-0812">Transmembrane</keyword>
<evidence type="ECO:0000313" key="3">
    <source>
        <dbReference type="EMBL" id="HIZ57364.1"/>
    </source>
</evidence>
<evidence type="ECO:0000313" key="4">
    <source>
        <dbReference type="Proteomes" id="UP000824065"/>
    </source>
</evidence>
<dbReference type="Gene3D" id="1.20.1250.20">
    <property type="entry name" value="MFS general substrate transporter like domains"/>
    <property type="match status" value="1"/>
</dbReference>
<feature type="transmembrane region" description="Helical" evidence="2">
    <location>
        <begin position="246"/>
        <end position="267"/>
    </location>
</feature>
<organism evidence="3 4">
    <name type="scientific">Candidatus Faecalibacterium gallistercoris</name>
    <dbReference type="NCBI Taxonomy" id="2838579"/>
    <lineage>
        <taxon>Bacteria</taxon>
        <taxon>Bacillati</taxon>
        <taxon>Bacillota</taxon>
        <taxon>Clostridia</taxon>
        <taxon>Eubacteriales</taxon>
        <taxon>Oscillospiraceae</taxon>
        <taxon>Faecalibacterium</taxon>
    </lineage>
</organism>
<accession>A0A9D2FDX9</accession>
<dbReference type="InterPro" id="IPR053160">
    <property type="entry name" value="MFS_DHA3_Transporter"/>
</dbReference>
<feature type="transmembrane region" description="Helical" evidence="2">
    <location>
        <begin position="83"/>
        <end position="103"/>
    </location>
</feature>
<comment type="subcellular location">
    <subcellularLocation>
        <location evidence="1">Cell membrane</location>
        <topology evidence="1">Multi-pass membrane protein</topology>
    </subcellularLocation>
</comment>
<dbReference type="Pfam" id="PF07690">
    <property type="entry name" value="MFS_1"/>
    <property type="match status" value="1"/>
</dbReference>
<dbReference type="PANTHER" id="PTHR23530:SF1">
    <property type="entry name" value="PERMEASE, MAJOR FACILITATOR SUPERFAMILY-RELATED"/>
    <property type="match status" value="1"/>
</dbReference>
<feature type="transmembrane region" description="Helical" evidence="2">
    <location>
        <begin position="45"/>
        <end position="62"/>
    </location>
</feature>
<feature type="transmembrane region" description="Helical" evidence="2">
    <location>
        <begin position="213"/>
        <end position="234"/>
    </location>
</feature>
<dbReference type="InterPro" id="IPR011701">
    <property type="entry name" value="MFS"/>
</dbReference>
<dbReference type="PANTHER" id="PTHR23530">
    <property type="entry name" value="TRANSPORT PROTEIN-RELATED"/>
    <property type="match status" value="1"/>
</dbReference>
<feature type="transmembrane region" description="Helical" evidence="2">
    <location>
        <begin position="165"/>
        <end position="184"/>
    </location>
</feature>
<feature type="transmembrane region" description="Helical" evidence="2">
    <location>
        <begin position="361"/>
        <end position="382"/>
    </location>
</feature>
<name>A0A9D2FDX9_9FIRM</name>
<reference evidence="3" key="2">
    <citation type="submission" date="2021-04" db="EMBL/GenBank/DDBJ databases">
        <authorList>
            <person name="Gilroy R."/>
        </authorList>
    </citation>
    <scope>NUCLEOTIDE SEQUENCE</scope>
    <source>
        <strain evidence="3">ChiBcec16-3735</strain>
    </source>
</reference>
<feature type="transmembrane region" description="Helical" evidence="2">
    <location>
        <begin position="274"/>
        <end position="298"/>
    </location>
</feature>
<dbReference type="Proteomes" id="UP000824065">
    <property type="component" value="Unassembled WGS sequence"/>
</dbReference>
<keyword evidence="2" id="KW-0472">Membrane</keyword>
<evidence type="ECO:0000256" key="1">
    <source>
        <dbReference type="ARBA" id="ARBA00004651"/>
    </source>
</evidence>
<protein>
    <submittedName>
        <fullName evidence="3">MFS transporter</fullName>
    </submittedName>
</protein>
<reference evidence="3" key="1">
    <citation type="journal article" date="2021" name="PeerJ">
        <title>Extensive microbial diversity within the chicken gut microbiome revealed by metagenomics and culture.</title>
        <authorList>
            <person name="Gilroy R."/>
            <person name="Ravi A."/>
            <person name="Getino M."/>
            <person name="Pursley I."/>
            <person name="Horton D.L."/>
            <person name="Alikhan N.F."/>
            <person name="Baker D."/>
            <person name="Gharbi K."/>
            <person name="Hall N."/>
            <person name="Watson M."/>
            <person name="Adriaenssens E.M."/>
            <person name="Foster-Nyarko E."/>
            <person name="Jarju S."/>
            <person name="Secka A."/>
            <person name="Antonio M."/>
            <person name="Oren A."/>
            <person name="Chaudhuri R.R."/>
            <person name="La Ragione R."/>
            <person name="Hildebrand F."/>
            <person name="Pallen M.J."/>
        </authorList>
    </citation>
    <scope>NUCLEOTIDE SEQUENCE</scope>
    <source>
        <strain evidence="3">ChiBcec16-3735</strain>
    </source>
</reference>
<dbReference type="SUPFAM" id="SSF103473">
    <property type="entry name" value="MFS general substrate transporter"/>
    <property type="match status" value="1"/>
</dbReference>
<dbReference type="CDD" id="cd06174">
    <property type="entry name" value="MFS"/>
    <property type="match status" value="1"/>
</dbReference>
<dbReference type="GO" id="GO:0005886">
    <property type="term" value="C:plasma membrane"/>
    <property type="evidence" value="ECO:0007669"/>
    <property type="project" value="UniProtKB-SubCell"/>
</dbReference>
<dbReference type="AlphaFoldDB" id="A0A9D2FDX9"/>
<gene>
    <name evidence="3" type="ORF">H9725_02070</name>
</gene>
<keyword evidence="2" id="KW-1133">Transmembrane helix</keyword>
<sequence>MKHIVDTGRLPDGLDLLSFCDGLVFFAPVALLVRTTAGVSAGQFFLLQALIAAAALLGELPCGRLTDRIGYRSTIRLCEGCFFLARALLLAAFLARSLPLFVLEAAVEGLAISLESGTWDAYLYGVLPPERYLPKKARMENWCTAGFLCSTLGYGVLYAAGGLPALLGATVCTSGAAFALSFALPRGARPAPRREETRPEGGALGSLLRSRRAWLLMGLLAALSLGRLLVNFFYAERLQACGLSELWMTPLILGYSCIQMLASPILGRLRRRGLAVGLFCGAAGAGMVLLGAVGQAAVALPLMLALPLLLAVPGCILSLWQNALIDRQGQEAHRAEALSAFHMASSLFELVFLTGSSAIAALGPAACFGAVGVLLAALGAAARRGEE</sequence>
<feature type="transmembrane region" description="Helical" evidence="2">
    <location>
        <begin position="337"/>
        <end position="355"/>
    </location>
</feature>
<dbReference type="EMBL" id="DXBJ01000013">
    <property type="protein sequence ID" value="HIZ57364.1"/>
    <property type="molecule type" value="Genomic_DNA"/>
</dbReference>
<comment type="caution">
    <text evidence="3">The sequence shown here is derived from an EMBL/GenBank/DDBJ whole genome shotgun (WGS) entry which is preliminary data.</text>
</comment>
<feature type="transmembrane region" description="Helical" evidence="2">
    <location>
        <begin position="304"/>
        <end position="325"/>
    </location>
</feature>